<dbReference type="NCBIfam" id="TIGR01656">
    <property type="entry name" value="Histidinol-ppas"/>
    <property type="match status" value="1"/>
</dbReference>
<feature type="domain" description="Nucleotidyl transferase" evidence="8">
    <location>
        <begin position="15"/>
        <end position="241"/>
    </location>
</feature>
<dbReference type="Pfam" id="PF13242">
    <property type="entry name" value="Hydrolase_like"/>
    <property type="match status" value="1"/>
</dbReference>
<keyword evidence="3" id="KW-0963">Cytoplasm</keyword>
<dbReference type="CDD" id="cd07503">
    <property type="entry name" value="HAD_HisB-N"/>
    <property type="match status" value="1"/>
</dbReference>
<evidence type="ECO:0000256" key="1">
    <source>
        <dbReference type="ARBA" id="ARBA00004496"/>
    </source>
</evidence>
<dbReference type="Gene3D" id="3.90.550.10">
    <property type="entry name" value="Spore Coat Polysaccharide Biosynthesis Protein SpsA, Chain A"/>
    <property type="match status" value="1"/>
</dbReference>
<sequence length="411" mass="44812">MTRAVDAKPGAVRQAMILCGGFGTRLGALTAATPKPLLPVAGEPFLDVLLFELGRHGFTDVVLLASFYSEKIRSYAADNPIARRFGMTLRVSIEPEQAGTGGAVAHALAEAQETFLLLNGDSWFDFNLLSLTLAASCHPDAAMILSLRRVPDASRYGVAVLEGARITAFLQRPPAPGPGLVNAGVYLVRRDALTGLPASCSLEQDVLPGLVAEGRVFGRVYDGYFLDIGVPESYARAQTEIPARRRRAAAFLDRDGVLNHDHRYVGSIDRFDWIDGARETIRGLNDAGFFVFIITNQAGIARGFYTEADLAVLTGWMQDELNAVGAHFDDLRFCPYHPDGTVETYKAVHAWRKPKPGMILDLMTHWEIDRARSFLVGDQESDLAAGRAAGLAVHHFVADDLLAFMRQSNLL</sequence>
<dbReference type="InterPro" id="IPR005835">
    <property type="entry name" value="NTP_transferase_dom"/>
</dbReference>
<comment type="similarity">
    <text evidence="2">Belongs to the GmhB family.</text>
</comment>
<reference evidence="9" key="1">
    <citation type="submission" date="2024-06" db="EMBL/GenBank/DDBJ databases">
        <authorList>
            <person name="Campbell A.G."/>
        </authorList>
    </citation>
    <scope>NUCLEOTIDE SEQUENCE</scope>
    <source>
        <strain evidence="9">EM17</strain>
    </source>
</reference>
<dbReference type="InterPro" id="IPR006543">
    <property type="entry name" value="Histidinol-phos"/>
</dbReference>
<evidence type="ECO:0000313" key="10">
    <source>
        <dbReference type="Proteomes" id="UP001432995"/>
    </source>
</evidence>
<keyword evidence="6" id="KW-0119">Carbohydrate metabolism</keyword>
<dbReference type="NCBIfam" id="TIGR01662">
    <property type="entry name" value="HAD-SF-IIIA"/>
    <property type="match status" value="1"/>
</dbReference>
<evidence type="ECO:0000256" key="6">
    <source>
        <dbReference type="ARBA" id="ARBA00023277"/>
    </source>
</evidence>
<evidence type="ECO:0000256" key="5">
    <source>
        <dbReference type="ARBA" id="ARBA00022801"/>
    </source>
</evidence>
<comment type="subcellular location">
    <subcellularLocation>
        <location evidence="1">Cytoplasm</location>
    </subcellularLocation>
</comment>
<keyword evidence="5 9" id="KW-0378">Hydrolase</keyword>
<proteinExistence type="inferred from homology"/>
<evidence type="ECO:0000259" key="8">
    <source>
        <dbReference type="Pfam" id="PF00483"/>
    </source>
</evidence>
<dbReference type="Gene3D" id="3.40.50.1000">
    <property type="entry name" value="HAD superfamily/HAD-like"/>
    <property type="match status" value="1"/>
</dbReference>
<dbReference type="EMBL" id="JBELQD010000025">
    <property type="protein sequence ID" value="MER2290491.1"/>
    <property type="molecule type" value="Genomic_DNA"/>
</dbReference>
<dbReference type="GO" id="GO:0016787">
    <property type="term" value="F:hydrolase activity"/>
    <property type="evidence" value="ECO:0007669"/>
    <property type="project" value="UniProtKB-KW"/>
</dbReference>
<protein>
    <recommendedName>
        <fullName evidence="7">D,D-heptose 1,7-bisphosphate phosphatase</fullName>
    </recommendedName>
</protein>
<dbReference type="PANTHER" id="PTHR42891">
    <property type="entry name" value="D-GLYCERO-BETA-D-MANNO-HEPTOSE-1,7-BISPHOSPHATE 7-PHOSPHATASE"/>
    <property type="match status" value="1"/>
</dbReference>
<dbReference type="InterPro" id="IPR006549">
    <property type="entry name" value="HAD-SF_hydro_IIIA"/>
</dbReference>
<dbReference type="InterPro" id="IPR004446">
    <property type="entry name" value="Heptose_bisP_phosphatase"/>
</dbReference>
<dbReference type="InterPro" id="IPR029044">
    <property type="entry name" value="Nucleotide-diphossugar_trans"/>
</dbReference>
<dbReference type="InterPro" id="IPR023214">
    <property type="entry name" value="HAD_sf"/>
</dbReference>
<dbReference type="SUPFAM" id="SSF56784">
    <property type="entry name" value="HAD-like"/>
    <property type="match status" value="1"/>
</dbReference>
<evidence type="ECO:0000256" key="2">
    <source>
        <dbReference type="ARBA" id="ARBA00005628"/>
    </source>
</evidence>
<dbReference type="SUPFAM" id="SSF53448">
    <property type="entry name" value="Nucleotide-diphospho-sugar transferases"/>
    <property type="match status" value="1"/>
</dbReference>
<organism evidence="9 10">
    <name type="scientific">Methylobacterium brachiatum</name>
    <dbReference type="NCBI Taxonomy" id="269660"/>
    <lineage>
        <taxon>Bacteria</taxon>
        <taxon>Pseudomonadati</taxon>
        <taxon>Pseudomonadota</taxon>
        <taxon>Alphaproteobacteria</taxon>
        <taxon>Hyphomicrobiales</taxon>
        <taxon>Methylobacteriaceae</taxon>
        <taxon>Methylobacterium</taxon>
    </lineage>
</organism>
<evidence type="ECO:0000256" key="3">
    <source>
        <dbReference type="ARBA" id="ARBA00022490"/>
    </source>
</evidence>
<dbReference type="InterPro" id="IPR036412">
    <property type="entry name" value="HAD-like_sf"/>
</dbReference>
<dbReference type="RefSeq" id="WP_350389383.1">
    <property type="nucleotide sequence ID" value="NZ_JBELQD010000025.1"/>
</dbReference>
<evidence type="ECO:0000256" key="4">
    <source>
        <dbReference type="ARBA" id="ARBA00022723"/>
    </source>
</evidence>
<evidence type="ECO:0000256" key="7">
    <source>
        <dbReference type="ARBA" id="ARBA00031828"/>
    </source>
</evidence>
<accession>A0ABV1R6M0</accession>
<dbReference type="Proteomes" id="UP001432995">
    <property type="component" value="Unassembled WGS sequence"/>
</dbReference>
<name>A0ABV1R6M0_9HYPH</name>
<evidence type="ECO:0000313" key="9">
    <source>
        <dbReference type="EMBL" id="MER2290491.1"/>
    </source>
</evidence>
<keyword evidence="10" id="KW-1185">Reference proteome</keyword>
<keyword evidence="4" id="KW-0479">Metal-binding</keyword>
<comment type="caution">
    <text evidence="9">The sequence shown here is derived from an EMBL/GenBank/DDBJ whole genome shotgun (WGS) entry which is preliminary data.</text>
</comment>
<dbReference type="PANTHER" id="PTHR42891:SF1">
    <property type="entry name" value="D-GLYCERO-BETA-D-MANNO-HEPTOSE-1,7-BISPHOSPHATE 7-PHOSPHATASE"/>
    <property type="match status" value="1"/>
</dbReference>
<gene>
    <name evidence="9" type="ORF">ABS770_19690</name>
</gene>
<dbReference type="Pfam" id="PF00483">
    <property type="entry name" value="NTP_transferase"/>
    <property type="match status" value="1"/>
</dbReference>
<dbReference type="CDD" id="cd06915">
    <property type="entry name" value="NTP_transferase_WcbM_like"/>
    <property type="match status" value="1"/>
</dbReference>